<reference evidence="1" key="2">
    <citation type="submission" date="2022-06" db="UniProtKB">
        <authorList>
            <consortium name="EnsemblMetazoa"/>
        </authorList>
    </citation>
    <scope>IDENTIFICATION</scope>
    <source>
        <strain evidence="1">DF5081</strain>
    </source>
</reference>
<evidence type="ECO:0000313" key="2">
    <source>
        <dbReference type="Proteomes" id="UP000005237"/>
    </source>
</evidence>
<keyword evidence="2" id="KW-1185">Reference proteome</keyword>
<evidence type="ECO:0000313" key="1">
    <source>
        <dbReference type="EnsemblMetazoa" id="CJA39500.1"/>
    </source>
</evidence>
<dbReference type="AlphaFoldDB" id="A0A8R1IY93"/>
<dbReference type="Proteomes" id="UP000005237">
    <property type="component" value="Unassembled WGS sequence"/>
</dbReference>
<protein>
    <submittedName>
        <fullName evidence="1">Uncharacterized protein</fullName>
    </submittedName>
</protein>
<dbReference type="EnsemblMetazoa" id="CJA39500.1">
    <property type="protein sequence ID" value="CJA39500.1"/>
    <property type="gene ID" value="WBGene00215347"/>
</dbReference>
<name>A0A8R1IY93_CAEJA</name>
<sequence>MNLESIEFDAPLMYPPQTPISGFHAPSYMDEKPVIAESMPELGVRGAYPSNDFFASRIRRKSETCV</sequence>
<organism evidence="1 2">
    <name type="scientific">Caenorhabditis japonica</name>
    <dbReference type="NCBI Taxonomy" id="281687"/>
    <lineage>
        <taxon>Eukaryota</taxon>
        <taxon>Metazoa</taxon>
        <taxon>Ecdysozoa</taxon>
        <taxon>Nematoda</taxon>
        <taxon>Chromadorea</taxon>
        <taxon>Rhabditida</taxon>
        <taxon>Rhabditina</taxon>
        <taxon>Rhabditomorpha</taxon>
        <taxon>Rhabditoidea</taxon>
        <taxon>Rhabditidae</taxon>
        <taxon>Peloderinae</taxon>
        <taxon>Caenorhabditis</taxon>
    </lineage>
</organism>
<proteinExistence type="predicted"/>
<accession>A0A8R1IY93</accession>
<reference evidence="2" key="1">
    <citation type="submission" date="2010-08" db="EMBL/GenBank/DDBJ databases">
        <authorList>
            <consortium name="Caenorhabditis japonica Sequencing Consortium"/>
            <person name="Wilson R.K."/>
        </authorList>
    </citation>
    <scope>NUCLEOTIDE SEQUENCE [LARGE SCALE GENOMIC DNA]</scope>
    <source>
        <strain evidence="2">DF5081</strain>
    </source>
</reference>